<dbReference type="GO" id="GO:0003723">
    <property type="term" value="F:RNA binding"/>
    <property type="evidence" value="ECO:0007669"/>
    <property type="project" value="TreeGrafter"/>
</dbReference>
<dbReference type="Pfam" id="PF23459">
    <property type="entry name" value="S1_RRP5"/>
    <property type="match status" value="1"/>
</dbReference>
<reference evidence="3" key="1">
    <citation type="submission" date="2020-07" db="EMBL/GenBank/DDBJ databases">
        <title>The High-quality genome of the commercially important snow crab, Chionoecetes opilio.</title>
        <authorList>
            <person name="Jeong J.-H."/>
            <person name="Ryu S."/>
        </authorList>
    </citation>
    <scope>NUCLEOTIDE SEQUENCE</scope>
    <source>
        <strain evidence="3">MADBK_172401_WGS</strain>
        <tissue evidence="3">Digestive gland</tissue>
    </source>
</reference>
<dbReference type="InterPro" id="IPR003029">
    <property type="entry name" value="S1_domain"/>
</dbReference>
<evidence type="ECO:0000313" key="3">
    <source>
        <dbReference type="EMBL" id="KAG0718910.1"/>
    </source>
</evidence>
<feature type="region of interest" description="Disordered" evidence="1">
    <location>
        <begin position="1"/>
        <end position="37"/>
    </location>
</feature>
<gene>
    <name evidence="3" type="primary">PDCD11_1</name>
    <name evidence="3" type="ORF">GWK47_007422</name>
</gene>
<feature type="compositionally biased region" description="Basic and acidic residues" evidence="1">
    <location>
        <begin position="1"/>
        <end position="11"/>
    </location>
</feature>
<dbReference type="GO" id="GO:0032040">
    <property type="term" value="C:small-subunit processome"/>
    <property type="evidence" value="ECO:0007669"/>
    <property type="project" value="TreeGrafter"/>
</dbReference>
<sequence length="555" mass="60605">MTQLKQKRDLFSVKVKKERKGGKKKGKKQTGDKTIKVKKAKKEDRLSSLDVEPLTYKSLAVGQVVLGCICEVRDYGLVVSLPHKLMGSVSLAHISRPYTALLSKLKDDDDNEEDEDEAIHALQELYTCGQYVVASVVAVAKENNMTKVSLTLMPNEVNFGIPAPSLAPGLVVPCAVSSVEDKGYVLDTGIAGISAAFMKKEHTAKADNLRLTFSADPKAVSAATLDLSATTNMALLLPGTAVNTTISKVRHDAVTLMLADLDGVVSPLHLAQPFEQLQQYSLGDSVRARVLYVTPLSKVVHLTLQKTVCSKRSVSDPLQGLECGNIVREAEIYKTSASGIYVRLNAKTRGFCSGNHLSDKNKVLKHITRDFPVGKKHTCRLIKYNFLDQLFIVSLQKSVLEQQFVSYSELAPGQVVEATVSGYEETGARLAVSKVISGHVPALHLTNNPVKHPQRKHPLGQQVTARVLKVNPKRHHLLLTLKSRLVNAQEPIVTQYTREAENTITVGYVIKIIPSGLLVGMFNDVKGFVPSPRRASLPARIWPQCSGRARLCAAG</sequence>
<name>A0A8J4YCP5_CHIOP</name>
<evidence type="ECO:0000256" key="1">
    <source>
        <dbReference type="SAM" id="MobiDB-lite"/>
    </source>
</evidence>
<dbReference type="FunFam" id="2.40.50.140:FF:000103">
    <property type="entry name" value="protein RRP5 homolog"/>
    <property type="match status" value="1"/>
</dbReference>
<proteinExistence type="predicted"/>
<dbReference type="PANTHER" id="PTHR23270:SF10">
    <property type="entry name" value="PROTEIN RRP5 HOMOLOG"/>
    <property type="match status" value="1"/>
</dbReference>
<evidence type="ECO:0000313" key="4">
    <source>
        <dbReference type="Proteomes" id="UP000770661"/>
    </source>
</evidence>
<dbReference type="AlphaFoldDB" id="A0A8J4YCP5"/>
<dbReference type="GO" id="GO:0006364">
    <property type="term" value="P:rRNA processing"/>
    <property type="evidence" value="ECO:0007669"/>
    <property type="project" value="InterPro"/>
</dbReference>
<dbReference type="InterPro" id="IPR045209">
    <property type="entry name" value="Rrp5"/>
</dbReference>
<organism evidence="3 4">
    <name type="scientific">Chionoecetes opilio</name>
    <name type="common">Atlantic snow crab</name>
    <name type="synonym">Cancer opilio</name>
    <dbReference type="NCBI Taxonomy" id="41210"/>
    <lineage>
        <taxon>Eukaryota</taxon>
        <taxon>Metazoa</taxon>
        <taxon>Ecdysozoa</taxon>
        <taxon>Arthropoda</taxon>
        <taxon>Crustacea</taxon>
        <taxon>Multicrustacea</taxon>
        <taxon>Malacostraca</taxon>
        <taxon>Eumalacostraca</taxon>
        <taxon>Eucarida</taxon>
        <taxon>Decapoda</taxon>
        <taxon>Pleocyemata</taxon>
        <taxon>Brachyura</taxon>
        <taxon>Eubrachyura</taxon>
        <taxon>Majoidea</taxon>
        <taxon>Majidae</taxon>
        <taxon>Chionoecetes</taxon>
    </lineage>
</organism>
<evidence type="ECO:0000259" key="2">
    <source>
        <dbReference type="PROSITE" id="PS50126"/>
    </source>
</evidence>
<dbReference type="SUPFAM" id="SSF50249">
    <property type="entry name" value="Nucleic acid-binding proteins"/>
    <property type="match status" value="3"/>
</dbReference>
<accession>A0A8J4YCP5</accession>
<feature type="compositionally biased region" description="Basic residues" evidence="1">
    <location>
        <begin position="14"/>
        <end position="28"/>
    </location>
</feature>
<feature type="domain" description="S1 motif" evidence="2">
    <location>
        <begin position="62"/>
        <end position="153"/>
    </location>
</feature>
<feature type="domain" description="S1 motif" evidence="2">
    <location>
        <begin position="239"/>
        <end position="305"/>
    </location>
</feature>
<dbReference type="EMBL" id="JACEEZ010015314">
    <property type="protein sequence ID" value="KAG0718910.1"/>
    <property type="molecule type" value="Genomic_DNA"/>
</dbReference>
<dbReference type="InterPro" id="IPR057302">
    <property type="entry name" value="Rrp5_S1"/>
</dbReference>
<dbReference type="InterPro" id="IPR012340">
    <property type="entry name" value="NA-bd_OB-fold"/>
</dbReference>
<feature type="domain" description="S1 motif" evidence="2">
    <location>
        <begin position="324"/>
        <end position="396"/>
    </location>
</feature>
<dbReference type="Proteomes" id="UP000770661">
    <property type="component" value="Unassembled WGS sequence"/>
</dbReference>
<feature type="domain" description="S1 motif" evidence="2">
    <location>
        <begin position="413"/>
        <end position="482"/>
    </location>
</feature>
<dbReference type="OrthoDB" id="412781at2759"/>
<dbReference type="Gene3D" id="2.40.50.140">
    <property type="entry name" value="Nucleic acid-binding proteins"/>
    <property type="match status" value="3"/>
</dbReference>
<dbReference type="PANTHER" id="PTHR23270">
    <property type="entry name" value="PROGRAMMED CELL DEATH PROTEIN 11 PRE-RRNA PROCESSING PROTEIN RRP5"/>
    <property type="match status" value="1"/>
</dbReference>
<protein>
    <submittedName>
        <fullName evidence="3">Protein RRP5</fullName>
    </submittedName>
</protein>
<keyword evidence="4" id="KW-1185">Reference proteome</keyword>
<dbReference type="PROSITE" id="PS50126">
    <property type="entry name" value="S1"/>
    <property type="match status" value="4"/>
</dbReference>
<comment type="caution">
    <text evidence="3">The sequence shown here is derived from an EMBL/GenBank/DDBJ whole genome shotgun (WGS) entry which is preliminary data.</text>
</comment>
<dbReference type="SMART" id="SM00316">
    <property type="entry name" value="S1"/>
    <property type="match status" value="4"/>
</dbReference>